<gene>
    <name evidence="1" type="ORF">LEA_07819</name>
</gene>
<dbReference type="EMBL" id="AJWY01005168">
    <property type="protein sequence ID" value="EKC70371.1"/>
    <property type="molecule type" value="Genomic_DNA"/>
</dbReference>
<feature type="non-terminal residue" evidence="1">
    <location>
        <position position="1"/>
    </location>
</feature>
<evidence type="ECO:0000313" key="1">
    <source>
        <dbReference type="EMBL" id="EKC70371.1"/>
    </source>
</evidence>
<proteinExistence type="predicted"/>
<name>K1UFT4_9ZZZZ</name>
<sequence>GLSTCDKVTGWNEAFYLDNCKQWIKMSVDFLAKYLGV</sequence>
<reference evidence="1" key="1">
    <citation type="journal article" date="2013" name="Environ. Microbiol.">
        <title>Microbiota from the distal guts of lean and obese adolescents exhibit partial functional redundancy besides clear differences in community structure.</title>
        <authorList>
            <person name="Ferrer M."/>
            <person name="Ruiz A."/>
            <person name="Lanza F."/>
            <person name="Haange S.B."/>
            <person name="Oberbach A."/>
            <person name="Till H."/>
            <person name="Bargiela R."/>
            <person name="Campoy C."/>
            <person name="Segura M.T."/>
            <person name="Richter M."/>
            <person name="von Bergen M."/>
            <person name="Seifert J."/>
            <person name="Suarez A."/>
        </authorList>
    </citation>
    <scope>NUCLEOTIDE SEQUENCE</scope>
</reference>
<protein>
    <submittedName>
        <fullName evidence="1">Uncharacterized protein</fullName>
    </submittedName>
</protein>
<organism evidence="1">
    <name type="scientific">human gut metagenome</name>
    <dbReference type="NCBI Taxonomy" id="408170"/>
    <lineage>
        <taxon>unclassified sequences</taxon>
        <taxon>metagenomes</taxon>
        <taxon>organismal metagenomes</taxon>
    </lineage>
</organism>
<accession>K1UFT4</accession>
<comment type="caution">
    <text evidence="1">The sequence shown here is derived from an EMBL/GenBank/DDBJ whole genome shotgun (WGS) entry which is preliminary data.</text>
</comment>
<dbReference type="AlphaFoldDB" id="K1UFT4"/>